<proteinExistence type="predicted"/>
<keyword evidence="3" id="KW-1185">Reference proteome</keyword>
<evidence type="ECO:0008006" key="4">
    <source>
        <dbReference type="Google" id="ProtNLM"/>
    </source>
</evidence>
<accession>A0ABQ9K3N2</accession>
<name>A0ABQ9K3N2_9CUCU</name>
<gene>
    <name evidence="2" type="ORF">NQ317_011097</name>
</gene>
<evidence type="ECO:0000313" key="2">
    <source>
        <dbReference type="EMBL" id="KAJ8984188.1"/>
    </source>
</evidence>
<comment type="caution">
    <text evidence="2">The sequence shown here is derived from an EMBL/GenBank/DDBJ whole genome shotgun (WGS) entry which is preliminary data.</text>
</comment>
<dbReference type="Proteomes" id="UP001162164">
    <property type="component" value="Unassembled WGS sequence"/>
</dbReference>
<feature type="region of interest" description="Disordered" evidence="1">
    <location>
        <begin position="27"/>
        <end position="54"/>
    </location>
</feature>
<dbReference type="EMBL" id="JAPWTJ010000044">
    <property type="protein sequence ID" value="KAJ8984188.1"/>
    <property type="molecule type" value="Genomic_DNA"/>
</dbReference>
<sequence>MIYSISTRMLSITPKLRSRLIKFRYGPSRGQQSSSVPHVATQQTPSSKPQPGEAIWDFQIPPRWRRKPLDENEINVINNGVWNCHINVRLRWIPGHRGLVGNGVRRFTGKAGLRTGAGQAISKPLCAQFIRKWGHNGPYWPTSAPQSQTRLSPNIAIGKVLQELSRIHTPFY</sequence>
<evidence type="ECO:0000313" key="3">
    <source>
        <dbReference type="Proteomes" id="UP001162164"/>
    </source>
</evidence>
<reference evidence="2" key="1">
    <citation type="journal article" date="2023" name="Insect Mol. Biol.">
        <title>Genome sequencing provides insights into the evolution of gene families encoding plant cell wall-degrading enzymes in longhorned beetles.</title>
        <authorList>
            <person name="Shin N.R."/>
            <person name="Okamura Y."/>
            <person name="Kirsch R."/>
            <person name="Pauchet Y."/>
        </authorList>
    </citation>
    <scope>NUCLEOTIDE SEQUENCE</scope>
    <source>
        <strain evidence="2">MMC_N1</strain>
    </source>
</reference>
<feature type="compositionally biased region" description="Polar residues" evidence="1">
    <location>
        <begin position="29"/>
        <end position="49"/>
    </location>
</feature>
<evidence type="ECO:0000256" key="1">
    <source>
        <dbReference type="SAM" id="MobiDB-lite"/>
    </source>
</evidence>
<organism evidence="2 3">
    <name type="scientific">Molorchus minor</name>
    <dbReference type="NCBI Taxonomy" id="1323400"/>
    <lineage>
        <taxon>Eukaryota</taxon>
        <taxon>Metazoa</taxon>
        <taxon>Ecdysozoa</taxon>
        <taxon>Arthropoda</taxon>
        <taxon>Hexapoda</taxon>
        <taxon>Insecta</taxon>
        <taxon>Pterygota</taxon>
        <taxon>Neoptera</taxon>
        <taxon>Endopterygota</taxon>
        <taxon>Coleoptera</taxon>
        <taxon>Polyphaga</taxon>
        <taxon>Cucujiformia</taxon>
        <taxon>Chrysomeloidea</taxon>
        <taxon>Cerambycidae</taxon>
        <taxon>Lamiinae</taxon>
        <taxon>Monochamini</taxon>
        <taxon>Molorchus</taxon>
    </lineage>
</organism>
<protein>
    <recommendedName>
        <fullName evidence="4">RNase H type-1 domain-containing protein</fullName>
    </recommendedName>
</protein>